<evidence type="ECO:0000313" key="1">
    <source>
        <dbReference type="EMBL" id="MCK6259494.1"/>
    </source>
</evidence>
<dbReference type="RefSeq" id="WP_248254862.1">
    <property type="nucleotide sequence ID" value="NZ_JAIWJX010000004.1"/>
</dbReference>
<evidence type="ECO:0000313" key="2">
    <source>
        <dbReference type="Proteomes" id="UP001139011"/>
    </source>
</evidence>
<dbReference type="Proteomes" id="UP001139011">
    <property type="component" value="Unassembled WGS sequence"/>
</dbReference>
<name>A0A9X2BF47_9BACL</name>
<proteinExistence type="predicted"/>
<reference evidence="1" key="1">
    <citation type="submission" date="2021-09" db="EMBL/GenBank/DDBJ databases">
        <title>Genome analysis of Fictibacillus sp. KIGAM418 isolated from marine sediment.</title>
        <authorList>
            <person name="Seo M.-J."/>
            <person name="Cho E.-S."/>
            <person name="Hwang C.Y."/>
        </authorList>
    </citation>
    <scope>NUCLEOTIDE SEQUENCE</scope>
    <source>
        <strain evidence="1">KIGAM418</strain>
    </source>
</reference>
<dbReference type="AlphaFoldDB" id="A0A9X2BF47"/>
<comment type="caution">
    <text evidence="1">The sequence shown here is derived from an EMBL/GenBank/DDBJ whole genome shotgun (WGS) entry which is preliminary data.</text>
</comment>
<accession>A0A9X2BF47</accession>
<organism evidence="1 2">
    <name type="scientific">Fictibacillus marinisediminis</name>
    <dbReference type="NCBI Taxonomy" id="2878389"/>
    <lineage>
        <taxon>Bacteria</taxon>
        <taxon>Bacillati</taxon>
        <taxon>Bacillota</taxon>
        <taxon>Bacilli</taxon>
        <taxon>Bacillales</taxon>
        <taxon>Fictibacillaceae</taxon>
        <taxon>Fictibacillus</taxon>
    </lineage>
</organism>
<protein>
    <submittedName>
        <fullName evidence="1">Uncharacterized protein</fullName>
    </submittedName>
</protein>
<sequence length="139" mass="16574">MINPPRIIKDNSLSCFQLAITSLAEQQGVHMDDMWYQAGFYFEDHGDKGFFMDSRYKPIEDQILNCYFVEYEFQNVEECMNQVNDYLEQGRSLAVTVDNYELKHSNGFHIYHHEHLLEINKRNGDTYFVTDHFFIIKVK</sequence>
<gene>
    <name evidence="1" type="ORF">LCY76_23260</name>
</gene>
<keyword evidence="2" id="KW-1185">Reference proteome</keyword>
<dbReference type="EMBL" id="JAIWJX010000004">
    <property type="protein sequence ID" value="MCK6259494.1"/>
    <property type="molecule type" value="Genomic_DNA"/>
</dbReference>